<evidence type="ECO:0000256" key="4">
    <source>
        <dbReference type="ARBA" id="ARBA00022692"/>
    </source>
</evidence>
<dbReference type="CDD" id="cd04606">
    <property type="entry name" value="CBS_pair_Mg_transporter"/>
    <property type="match status" value="1"/>
</dbReference>
<dbReference type="Proteomes" id="UP000005438">
    <property type="component" value="Chromosome"/>
</dbReference>
<keyword evidence="6 9" id="KW-1133">Transmembrane helix</keyword>
<dbReference type="NCBIfam" id="TIGR00400">
    <property type="entry name" value="mgtE"/>
    <property type="match status" value="1"/>
</dbReference>
<comment type="subunit">
    <text evidence="9">Homodimer.</text>
</comment>
<comment type="function">
    <text evidence="9">Acts as a magnesium transporter.</text>
</comment>
<feature type="domain" description="CBS" evidence="10">
    <location>
        <begin position="177"/>
        <end position="239"/>
    </location>
</feature>
<dbReference type="PANTHER" id="PTHR43773">
    <property type="entry name" value="MAGNESIUM TRANSPORTER MGTE"/>
    <property type="match status" value="1"/>
</dbReference>
<dbReference type="SUPFAM" id="SSF158791">
    <property type="entry name" value="MgtE N-terminal domain-like"/>
    <property type="match status" value="1"/>
</dbReference>
<keyword evidence="4 9" id="KW-0812">Transmembrane</keyword>
<dbReference type="PANTHER" id="PTHR43773:SF1">
    <property type="entry name" value="MAGNESIUM TRANSPORTER MGTE"/>
    <property type="match status" value="1"/>
</dbReference>
<keyword evidence="3 9" id="KW-0813">Transport</keyword>
<feature type="transmembrane region" description="Helical" evidence="9">
    <location>
        <begin position="471"/>
        <end position="495"/>
    </location>
</feature>
<organism evidence="11 12">
    <name type="scientific">Niastella koreensis (strain DSM 17620 / KACC 11465 / NBRC 106392 / GR20-10)</name>
    <dbReference type="NCBI Taxonomy" id="700598"/>
    <lineage>
        <taxon>Bacteria</taxon>
        <taxon>Pseudomonadati</taxon>
        <taxon>Bacteroidota</taxon>
        <taxon>Chitinophagia</taxon>
        <taxon>Chitinophagales</taxon>
        <taxon>Chitinophagaceae</taxon>
        <taxon>Niastella</taxon>
    </lineage>
</organism>
<evidence type="ECO:0000256" key="8">
    <source>
        <dbReference type="PROSITE-ProRule" id="PRU00703"/>
    </source>
</evidence>
<protein>
    <recommendedName>
        <fullName evidence="9">Magnesium transporter MgtE</fullName>
    </recommendedName>
</protein>
<dbReference type="PATRIC" id="fig|700598.3.peg.347"/>
<evidence type="ECO:0000256" key="1">
    <source>
        <dbReference type="ARBA" id="ARBA00004141"/>
    </source>
</evidence>
<evidence type="ECO:0000259" key="10">
    <source>
        <dbReference type="PROSITE" id="PS51371"/>
    </source>
</evidence>
<comment type="similarity">
    <text evidence="2 9">Belongs to the SLC41A transporter family.</text>
</comment>
<comment type="caution">
    <text evidence="9">Lacks conserved residue(s) required for the propagation of feature annotation.</text>
</comment>
<evidence type="ECO:0000256" key="7">
    <source>
        <dbReference type="ARBA" id="ARBA00023136"/>
    </source>
</evidence>
<dbReference type="SUPFAM" id="SSF54631">
    <property type="entry name" value="CBS-domain pair"/>
    <property type="match status" value="1"/>
</dbReference>
<dbReference type="SMART" id="SM00924">
    <property type="entry name" value="MgtE_N"/>
    <property type="match status" value="1"/>
</dbReference>
<dbReference type="InterPro" id="IPR046342">
    <property type="entry name" value="CBS_dom_sf"/>
</dbReference>
<dbReference type="Gene3D" id="1.25.60.10">
    <property type="entry name" value="MgtE N-terminal domain-like"/>
    <property type="match status" value="1"/>
</dbReference>
<name>G8TPC6_NIAKG</name>
<dbReference type="InterPro" id="IPR000644">
    <property type="entry name" value="CBS_dom"/>
</dbReference>
<feature type="transmembrane region" description="Helical" evidence="9">
    <location>
        <begin position="431"/>
        <end position="451"/>
    </location>
</feature>
<comment type="subcellular location">
    <subcellularLocation>
        <location evidence="9">Cell membrane</location>
        <topology evidence="9">Multi-pass membrane protein</topology>
    </subcellularLocation>
    <subcellularLocation>
        <location evidence="1">Membrane</location>
        <topology evidence="1">Multi-pass membrane protein</topology>
    </subcellularLocation>
</comment>
<proteinExistence type="inferred from homology"/>
<keyword evidence="5 9" id="KW-0460">Magnesium</keyword>
<keyword evidence="9" id="KW-1003">Cell membrane</keyword>
<dbReference type="Pfam" id="PF01769">
    <property type="entry name" value="MgtE"/>
    <property type="match status" value="1"/>
</dbReference>
<sequence length="500" mass="56033">MANKQEFANCGVFDNRHADTKQEIIANCILSIAYWFKFGPMSMEIENAKEQFLHLIEQEDRLQMREFLNDQNISDVAELIYEFPDYSSQIIGNMSIHRASSVFKILDLPVQKEVIQGLPPFKTAELLNELPADDRTSFLEELPSEVVKELIKLLDPDERRVTLSLLGYPESSVGRLMTPDYIAVGIDWTLQEVLDHIREVGKDSETIDVIYVVNDRGEFVDDVRIREIILANPQKLVEEIIDNRYITLNVNDDQEVANQIFKMNNRVALPVVDDKNILLGIVTIDDVLWVANEEFSEDIQKIGGTEALDEPYLEMPIIKLFKKRVVWLIVLFLGEMLTATAMGYFEEEIAKAVVLALFVPLIISSGGNSGSQASTLIIQAMAVGEITISEWWRVLRREIISGLLLGTILGLIGFIRVVLWNSIFHTYGTHTVLMGCTVGFSLIGVVLWGTVSGSMLPIILKKLGADPATSSAPFVATLVDVTGLVIYFSVAYLFLSGILL</sequence>
<feature type="transmembrane region" description="Helical" evidence="9">
    <location>
        <begin position="325"/>
        <end position="345"/>
    </location>
</feature>
<keyword evidence="9" id="KW-0479">Metal-binding</keyword>
<dbReference type="Gene3D" id="3.10.580.10">
    <property type="entry name" value="CBS-domain"/>
    <property type="match status" value="1"/>
</dbReference>
<dbReference type="InterPro" id="IPR036739">
    <property type="entry name" value="SLC41_membr_dom_sf"/>
</dbReference>
<dbReference type="KEGG" id="nko:Niako_0334"/>
<evidence type="ECO:0000256" key="2">
    <source>
        <dbReference type="ARBA" id="ARBA00009749"/>
    </source>
</evidence>
<evidence type="ECO:0000256" key="3">
    <source>
        <dbReference type="ARBA" id="ARBA00022448"/>
    </source>
</evidence>
<dbReference type="PROSITE" id="PS51371">
    <property type="entry name" value="CBS"/>
    <property type="match status" value="2"/>
</dbReference>
<evidence type="ECO:0000313" key="11">
    <source>
        <dbReference type="EMBL" id="AEV96732.1"/>
    </source>
</evidence>
<dbReference type="InterPro" id="IPR006667">
    <property type="entry name" value="SLC41_membr_dom"/>
</dbReference>
<feature type="domain" description="CBS" evidence="10">
    <location>
        <begin position="241"/>
        <end position="297"/>
    </location>
</feature>
<keyword evidence="8" id="KW-0129">CBS domain</keyword>
<dbReference type="GO" id="GO:0005886">
    <property type="term" value="C:plasma membrane"/>
    <property type="evidence" value="ECO:0007669"/>
    <property type="project" value="UniProtKB-SubCell"/>
</dbReference>
<dbReference type="SUPFAM" id="SSF161093">
    <property type="entry name" value="MgtE membrane domain-like"/>
    <property type="match status" value="1"/>
</dbReference>
<dbReference type="Gene3D" id="1.10.357.20">
    <property type="entry name" value="SLC41 divalent cation transporters, integral membrane domain"/>
    <property type="match status" value="1"/>
</dbReference>
<dbReference type="Pfam" id="PF00571">
    <property type="entry name" value="CBS"/>
    <property type="match status" value="2"/>
</dbReference>
<dbReference type="InterPro" id="IPR006669">
    <property type="entry name" value="MgtE_transporter"/>
</dbReference>
<evidence type="ECO:0000313" key="12">
    <source>
        <dbReference type="Proteomes" id="UP000005438"/>
    </source>
</evidence>
<dbReference type="STRING" id="700598.Niako_0334"/>
<accession>G8TPC6</accession>
<keyword evidence="7 9" id="KW-0472">Membrane</keyword>
<evidence type="ECO:0000256" key="5">
    <source>
        <dbReference type="ARBA" id="ARBA00022842"/>
    </source>
</evidence>
<dbReference type="HOGENOM" id="CLU_037408_2_2_10"/>
<dbReference type="GO" id="GO:0015095">
    <property type="term" value="F:magnesium ion transmembrane transporter activity"/>
    <property type="evidence" value="ECO:0007669"/>
    <property type="project" value="UniProtKB-UniRule"/>
</dbReference>
<evidence type="ECO:0000256" key="9">
    <source>
        <dbReference type="RuleBase" id="RU362011"/>
    </source>
</evidence>
<feature type="transmembrane region" description="Helical" evidence="9">
    <location>
        <begin position="399"/>
        <end position="419"/>
    </location>
</feature>
<dbReference type="GO" id="GO:0046872">
    <property type="term" value="F:metal ion binding"/>
    <property type="evidence" value="ECO:0007669"/>
    <property type="project" value="UniProtKB-KW"/>
</dbReference>
<dbReference type="Pfam" id="PF03448">
    <property type="entry name" value="MgtE_N"/>
    <property type="match status" value="1"/>
</dbReference>
<dbReference type="EMBL" id="CP003178">
    <property type="protein sequence ID" value="AEV96732.1"/>
    <property type="molecule type" value="Genomic_DNA"/>
</dbReference>
<dbReference type="eggNOG" id="COG2239">
    <property type="taxonomic scope" value="Bacteria"/>
</dbReference>
<evidence type="ECO:0000256" key="6">
    <source>
        <dbReference type="ARBA" id="ARBA00022989"/>
    </source>
</evidence>
<gene>
    <name evidence="11" type="ordered locus">Niako_0334</name>
</gene>
<reference evidence="11 12" key="1">
    <citation type="submission" date="2011-12" db="EMBL/GenBank/DDBJ databases">
        <title>The complete genome of Niastella koreensis GR20-10.</title>
        <authorList>
            <consortium name="US DOE Joint Genome Institute (JGI-PGF)"/>
            <person name="Lucas S."/>
            <person name="Han J."/>
            <person name="Lapidus A."/>
            <person name="Bruce D."/>
            <person name="Goodwin L."/>
            <person name="Pitluck S."/>
            <person name="Peters L."/>
            <person name="Kyrpides N."/>
            <person name="Mavromatis K."/>
            <person name="Ivanova N."/>
            <person name="Mikhailova N."/>
            <person name="Davenport K."/>
            <person name="Saunders E."/>
            <person name="Detter J.C."/>
            <person name="Tapia R."/>
            <person name="Han C."/>
            <person name="Land M."/>
            <person name="Hauser L."/>
            <person name="Markowitz V."/>
            <person name="Cheng J.-F."/>
            <person name="Hugenholtz P."/>
            <person name="Woyke T."/>
            <person name="Wu D."/>
            <person name="Tindall B."/>
            <person name="Pomrenke H."/>
            <person name="Brambilla E."/>
            <person name="Klenk H.-P."/>
            <person name="Eisen J.A."/>
        </authorList>
    </citation>
    <scope>NUCLEOTIDE SEQUENCE [LARGE SCALE GENOMIC DNA]</scope>
    <source>
        <strain evidence="12">DSM 17620 / KACC 11465 / NBRC 106392 / GR20-10</strain>
    </source>
</reference>
<dbReference type="AlphaFoldDB" id="G8TPC6"/>
<dbReference type="InterPro" id="IPR038076">
    <property type="entry name" value="MgtE_N_sf"/>
</dbReference>
<dbReference type="InterPro" id="IPR006668">
    <property type="entry name" value="Mg_transptr_MgtE_intracell_dom"/>
</dbReference>